<geneLocation type="plasmid" evidence="11">
    <name>pJD12</name>
</geneLocation>
<feature type="domain" description="Cas12f1-like TNB" evidence="9">
    <location>
        <begin position="404"/>
        <end position="470"/>
    </location>
</feature>
<feature type="compositionally biased region" description="Basic and acidic residues" evidence="7">
    <location>
        <begin position="481"/>
        <end position="494"/>
    </location>
</feature>
<dbReference type="InterPro" id="IPR010095">
    <property type="entry name" value="Cas12f1-like_TNB"/>
</dbReference>
<organism evidence="11">
    <name type="scientific">Micrococcus sp. MG-2010-D12</name>
    <dbReference type="NCBI Taxonomy" id="936902"/>
    <lineage>
        <taxon>Bacteria</taxon>
        <taxon>Bacillati</taxon>
        <taxon>Actinomycetota</taxon>
        <taxon>Actinomycetes</taxon>
        <taxon>Micrococcales</taxon>
        <taxon>Micrococcaceae</taxon>
        <taxon>Micrococcus</taxon>
    </lineage>
</organism>
<evidence type="ECO:0000256" key="3">
    <source>
        <dbReference type="ARBA" id="ARBA00022723"/>
    </source>
</evidence>
<dbReference type="RefSeq" id="WP_087113812.1">
    <property type="nucleotide sequence ID" value="NZ_KR152226.1"/>
</dbReference>
<dbReference type="GeneID" id="93364585"/>
<dbReference type="Pfam" id="PF07282">
    <property type="entry name" value="Cas12f1-like_TNB"/>
    <property type="match status" value="1"/>
</dbReference>
<feature type="region of interest" description="Disordered" evidence="7">
    <location>
        <begin position="481"/>
        <end position="553"/>
    </location>
</feature>
<keyword evidence="4" id="KW-0862">Zinc</keyword>
<dbReference type="InterPro" id="IPR021027">
    <property type="entry name" value="Transposase_put_HTH"/>
</dbReference>
<dbReference type="EMBL" id="KR152226">
    <property type="protein sequence ID" value="AKF15778.1"/>
    <property type="molecule type" value="Genomic_DNA"/>
</dbReference>
<evidence type="ECO:0000313" key="11">
    <source>
        <dbReference type="EMBL" id="AKF15778.1"/>
    </source>
</evidence>
<feature type="domain" description="Probable transposase IS891/IS1136/IS1341" evidence="8">
    <location>
        <begin position="270"/>
        <end position="376"/>
    </location>
</feature>
<evidence type="ECO:0000259" key="9">
    <source>
        <dbReference type="Pfam" id="PF07282"/>
    </source>
</evidence>
<feature type="compositionally biased region" description="Gly residues" evidence="7">
    <location>
        <begin position="504"/>
        <end position="513"/>
    </location>
</feature>
<protein>
    <submittedName>
        <fullName evidence="11">Putative transposase</fullName>
    </submittedName>
</protein>
<evidence type="ECO:0000256" key="6">
    <source>
        <dbReference type="ARBA" id="ARBA00023172"/>
    </source>
</evidence>
<dbReference type="AlphaFoldDB" id="A0A0F6WFM4"/>
<dbReference type="GO" id="GO:0003677">
    <property type="term" value="F:DNA binding"/>
    <property type="evidence" value="ECO:0007669"/>
    <property type="project" value="UniProtKB-KW"/>
</dbReference>
<dbReference type="GO" id="GO:0032196">
    <property type="term" value="P:transposition"/>
    <property type="evidence" value="ECO:0007669"/>
    <property type="project" value="UniProtKB-KW"/>
</dbReference>
<keyword evidence="11" id="KW-0614">Plasmid</keyword>
<evidence type="ECO:0000259" key="10">
    <source>
        <dbReference type="Pfam" id="PF12323"/>
    </source>
</evidence>
<evidence type="ECO:0000256" key="1">
    <source>
        <dbReference type="ARBA" id="ARBA00008761"/>
    </source>
</evidence>
<proteinExistence type="inferred from homology"/>
<dbReference type="NCBIfam" id="NF040570">
    <property type="entry name" value="guided_TnpB"/>
    <property type="match status" value="1"/>
</dbReference>
<dbReference type="GO" id="GO:0006310">
    <property type="term" value="P:DNA recombination"/>
    <property type="evidence" value="ECO:0007669"/>
    <property type="project" value="UniProtKB-KW"/>
</dbReference>
<sequence length="553" mass="58988">MTTTTGTALAPRLRAFKHRLDPNPAQATLLAQYAGAARVAYNMLIAHNRAALAAGAARRTELAESGLAGPELAARMKAERAADPTLRVASYQSYSTAHLTPLIRRHREAAAAIAAGADPAEAWTDERYAEPWMHTVPRRVLVSGLQNAAKATENWMASASGTRAGARVGLPRFKKKGRSRDSFTIPAPEVIGAAGTPYKRGEPRRGVITDHRHLRLASLGTIRTYDKTSRLVRACRRGAQIRSMTISQAGGRWYASILVADPTPIRTGPSRRQRANGAVGVDLGVKHLAALSTGEVIDNGRPGARQAARLTRLQRAYARTQPGSNRRERVRRQIAALHHGIALRRAGLLHQVSTRLATDFAVVALEDLNVAGMTRSARGTLEAPGRNVAAKSGLNRAILDAGLGMLRRQLDYKTSWAGSQVKMIDRFAPSSKACSRCGTVKSTLSLAERTFECEACHLVIDRDVNAAINIRAWAVQEERGAGVELARGRRESRNGRGAAVSGPPSGGAAGQGRGSVKPAPQGVGMSSRATGWSSQPPSTEGESAERGASALAR</sequence>
<dbReference type="GO" id="GO:0046872">
    <property type="term" value="F:metal ion binding"/>
    <property type="evidence" value="ECO:0007669"/>
    <property type="project" value="UniProtKB-KW"/>
</dbReference>
<dbReference type="InterPro" id="IPR001959">
    <property type="entry name" value="Transposase"/>
</dbReference>
<dbReference type="Pfam" id="PF12323">
    <property type="entry name" value="HTH_OrfB_IS605"/>
    <property type="match status" value="1"/>
</dbReference>
<keyword evidence="5" id="KW-0238">DNA-binding</keyword>
<keyword evidence="6" id="KW-0233">DNA recombination</keyword>
<keyword evidence="2" id="KW-0815">Transposition</keyword>
<evidence type="ECO:0000259" key="8">
    <source>
        <dbReference type="Pfam" id="PF01385"/>
    </source>
</evidence>
<dbReference type="Pfam" id="PF01385">
    <property type="entry name" value="OrfB_IS605"/>
    <property type="match status" value="1"/>
</dbReference>
<evidence type="ECO:0000256" key="7">
    <source>
        <dbReference type="SAM" id="MobiDB-lite"/>
    </source>
</evidence>
<accession>A0A0F6WFM4</accession>
<evidence type="ECO:0000256" key="5">
    <source>
        <dbReference type="ARBA" id="ARBA00023125"/>
    </source>
</evidence>
<feature type="compositionally biased region" description="Polar residues" evidence="7">
    <location>
        <begin position="527"/>
        <end position="541"/>
    </location>
</feature>
<feature type="domain" description="Transposase putative helix-turn-helix" evidence="10">
    <location>
        <begin position="13"/>
        <end position="54"/>
    </location>
</feature>
<comment type="similarity">
    <text evidence="1">In the C-terminal section; belongs to the transposase 35 family.</text>
</comment>
<evidence type="ECO:0000256" key="4">
    <source>
        <dbReference type="ARBA" id="ARBA00022833"/>
    </source>
</evidence>
<evidence type="ECO:0000256" key="2">
    <source>
        <dbReference type="ARBA" id="ARBA00022578"/>
    </source>
</evidence>
<keyword evidence="3" id="KW-0479">Metal-binding</keyword>
<name>A0A0F6WFM4_9MICC</name>
<gene>
    <name evidence="11" type="ORF">pJD12_020</name>
</gene>
<reference evidence="11" key="1">
    <citation type="journal article" date="2015" name="Genome Announc.">
        <title>Complete Genome Sequence of the Linear Plasmid pJD12 Hosted by Micrococcus sp. D12, Isolated from a High-Altitude Volcanic Lake in Argentina.</title>
        <authorList>
            <person name="Dib J.R."/>
            <person name="Angelov A."/>
            <person name="Liebl W."/>
            <person name="Dobber J."/>
            <person name="Voget S."/>
            <person name="Schuldes J."/>
            <person name="Gorriti M."/>
            <person name="Farias M.E."/>
            <person name="Meinhardt F."/>
            <person name="Daniel R."/>
        </authorList>
    </citation>
    <scope>NUCLEOTIDE SEQUENCE</scope>
    <source>
        <strain evidence="11">MG-2010-D12</strain>
        <plasmid evidence="11">pJD12</plasmid>
    </source>
</reference>